<dbReference type="PANTHER" id="PTHR22930">
    <property type="match status" value="1"/>
</dbReference>
<dbReference type="PANTHER" id="PTHR22930:SF228">
    <property type="entry name" value="PROTEIN ALP1-LIKE"/>
    <property type="match status" value="1"/>
</dbReference>
<dbReference type="STRING" id="3775.A0A1Q3AW17"/>
<accession>A0A1Q3AW17</accession>
<dbReference type="Pfam" id="PF26138">
    <property type="entry name" value="DUF8040"/>
    <property type="match status" value="1"/>
</dbReference>
<dbReference type="EMBL" id="BDDD01000122">
    <property type="protein sequence ID" value="GAV59733.1"/>
    <property type="molecule type" value="Genomic_DNA"/>
</dbReference>
<sequence>MDNLLCRGDIHCVDQIRMRPLSFYALCNVLTRYNLVRSTKNMSIKEQELRFVHCIRHNVRFRVLARRFHRLFETCHQYFKVVLKSVLKLYKYIIRAPNDSTPPKIINSRRFFPYFEDYVGAMNGTHVRAFIPLEIEGRFPSRKGGTTQNVLAAITFDLKFSYLLAGEGSARHYGILNNTQSRSQGFKILEGKFYLGDTGYGIRAGIFLSYHDVRYHLNEFGDECLPENEKELFNHRSFLR</sequence>
<protein>
    <submittedName>
        <fullName evidence="2">DDE_4 domain-containing protein</fullName>
    </submittedName>
</protein>
<dbReference type="OrthoDB" id="1681765at2759"/>
<reference evidence="3" key="1">
    <citation type="submission" date="2016-04" db="EMBL/GenBank/DDBJ databases">
        <title>Cephalotus genome sequencing.</title>
        <authorList>
            <person name="Fukushima K."/>
            <person name="Hasebe M."/>
            <person name="Fang X."/>
        </authorList>
    </citation>
    <scope>NUCLEOTIDE SEQUENCE [LARGE SCALE GENOMIC DNA]</scope>
    <source>
        <strain evidence="3">cv. St1</strain>
    </source>
</reference>
<gene>
    <name evidence="2" type="ORF">CFOL_v3_03264</name>
</gene>
<evidence type="ECO:0000313" key="2">
    <source>
        <dbReference type="EMBL" id="GAV59733.1"/>
    </source>
</evidence>
<feature type="non-terminal residue" evidence="2">
    <location>
        <position position="240"/>
    </location>
</feature>
<dbReference type="InterPro" id="IPR058353">
    <property type="entry name" value="DUF8040"/>
</dbReference>
<comment type="caution">
    <text evidence="2">The sequence shown here is derived from an EMBL/GenBank/DDBJ whole genome shotgun (WGS) entry which is preliminary data.</text>
</comment>
<dbReference type="InParanoid" id="A0A1Q3AW17"/>
<evidence type="ECO:0000259" key="1">
    <source>
        <dbReference type="Pfam" id="PF26138"/>
    </source>
</evidence>
<proteinExistence type="predicted"/>
<name>A0A1Q3AW17_CEPFO</name>
<dbReference type="AlphaFoldDB" id="A0A1Q3AW17"/>
<dbReference type="InterPro" id="IPR045249">
    <property type="entry name" value="HARBI1-like"/>
</dbReference>
<evidence type="ECO:0000313" key="3">
    <source>
        <dbReference type="Proteomes" id="UP000187406"/>
    </source>
</evidence>
<feature type="domain" description="DUF8040" evidence="1">
    <location>
        <begin position="3"/>
        <end position="87"/>
    </location>
</feature>
<keyword evidence="3" id="KW-1185">Reference proteome</keyword>
<dbReference type="Proteomes" id="UP000187406">
    <property type="component" value="Unassembled WGS sequence"/>
</dbReference>
<organism evidence="2 3">
    <name type="scientific">Cephalotus follicularis</name>
    <name type="common">Albany pitcher plant</name>
    <dbReference type="NCBI Taxonomy" id="3775"/>
    <lineage>
        <taxon>Eukaryota</taxon>
        <taxon>Viridiplantae</taxon>
        <taxon>Streptophyta</taxon>
        <taxon>Embryophyta</taxon>
        <taxon>Tracheophyta</taxon>
        <taxon>Spermatophyta</taxon>
        <taxon>Magnoliopsida</taxon>
        <taxon>eudicotyledons</taxon>
        <taxon>Gunneridae</taxon>
        <taxon>Pentapetalae</taxon>
        <taxon>rosids</taxon>
        <taxon>fabids</taxon>
        <taxon>Oxalidales</taxon>
        <taxon>Cephalotaceae</taxon>
        <taxon>Cephalotus</taxon>
    </lineage>
</organism>